<organism evidence="9 10">
    <name type="scientific">Aaosphaeria arxii CBS 175.79</name>
    <dbReference type="NCBI Taxonomy" id="1450172"/>
    <lineage>
        <taxon>Eukaryota</taxon>
        <taxon>Fungi</taxon>
        <taxon>Dikarya</taxon>
        <taxon>Ascomycota</taxon>
        <taxon>Pezizomycotina</taxon>
        <taxon>Dothideomycetes</taxon>
        <taxon>Pleosporomycetidae</taxon>
        <taxon>Pleosporales</taxon>
        <taxon>Pleosporales incertae sedis</taxon>
        <taxon>Aaosphaeria</taxon>
    </lineage>
</organism>
<feature type="region of interest" description="Disordered" evidence="6">
    <location>
        <begin position="357"/>
        <end position="403"/>
    </location>
</feature>
<dbReference type="InterPro" id="IPR052337">
    <property type="entry name" value="SAT4-like"/>
</dbReference>
<reference evidence="9" key="1">
    <citation type="journal article" date="2020" name="Stud. Mycol.">
        <title>101 Dothideomycetes genomes: a test case for predicting lifestyles and emergence of pathogens.</title>
        <authorList>
            <person name="Haridas S."/>
            <person name="Albert R."/>
            <person name="Binder M."/>
            <person name="Bloem J."/>
            <person name="Labutti K."/>
            <person name="Salamov A."/>
            <person name="Andreopoulos B."/>
            <person name="Baker S."/>
            <person name="Barry K."/>
            <person name="Bills G."/>
            <person name="Bluhm B."/>
            <person name="Cannon C."/>
            <person name="Castanera R."/>
            <person name="Culley D."/>
            <person name="Daum C."/>
            <person name="Ezra D."/>
            <person name="Gonzalez J."/>
            <person name="Henrissat B."/>
            <person name="Kuo A."/>
            <person name="Liang C."/>
            <person name="Lipzen A."/>
            <person name="Lutzoni F."/>
            <person name="Magnuson J."/>
            <person name="Mondo S."/>
            <person name="Nolan M."/>
            <person name="Ohm R."/>
            <person name="Pangilinan J."/>
            <person name="Park H.-J."/>
            <person name="Ramirez L."/>
            <person name="Alfaro M."/>
            <person name="Sun H."/>
            <person name="Tritt A."/>
            <person name="Yoshinaga Y."/>
            <person name="Zwiers L.-H."/>
            <person name="Turgeon B."/>
            <person name="Goodwin S."/>
            <person name="Spatafora J."/>
            <person name="Crous P."/>
            <person name="Grigoriev I."/>
        </authorList>
    </citation>
    <scope>NUCLEOTIDE SEQUENCE</scope>
    <source>
        <strain evidence="9">CBS 175.79</strain>
    </source>
</reference>
<evidence type="ECO:0000313" key="9">
    <source>
        <dbReference type="EMBL" id="KAF2014050.1"/>
    </source>
</evidence>
<evidence type="ECO:0000259" key="8">
    <source>
        <dbReference type="Pfam" id="PF20684"/>
    </source>
</evidence>
<feature type="transmembrane region" description="Helical" evidence="7">
    <location>
        <begin position="68"/>
        <end position="92"/>
    </location>
</feature>
<dbReference type="RefSeq" id="XP_033382389.1">
    <property type="nucleotide sequence ID" value="XM_033532227.1"/>
</dbReference>
<name>A0A6A5XMS3_9PLEO</name>
<dbReference type="OrthoDB" id="5329176at2759"/>
<gene>
    <name evidence="9" type="ORF">BU24DRAFT_464763</name>
</gene>
<sequence>MAPLPSPALFPPADGTPHTWPAPNFVNPDTRDWTASACIIALFIVTLSVFCARIYARFVITRTPGLDDWLMIASMPVLLGFVISTVLGLRIYGFQLHIYDQTPRTQITVRQITLAIEILYLITSSLTKISILTFYRRLTSSLISRRLFIIIWAAIVFVAAYCIAFVFVLLFTCWPVEAYWYRFSRSWLMSNKYHCHDELTTLVIIISISTAQDLLACIIPMFIIRKLHLPRRQKIALGAIFLTGLAVCAIGALRVHYAHRVYHYVKTKNPTYDITWEALGSWVSTAVEANVAVICASAPALNAYCGCLRQSSDRAPPRNFDWYDEPSQTPSSVQCLSIPTGKVRSLIPWARSSASRVTVDVPSSQGREDDPPSRVHEASKATNLRASSGVALRRDSTMPSNNQ</sequence>
<feature type="domain" description="Rhodopsin" evidence="8">
    <location>
        <begin position="52"/>
        <end position="303"/>
    </location>
</feature>
<comment type="similarity">
    <text evidence="5">Belongs to the SAT4 family.</text>
</comment>
<dbReference type="Proteomes" id="UP000799778">
    <property type="component" value="Unassembled WGS sequence"/>
</dbReference>
<evidence type="ECO:0000313" key="10">
    <source>
        <dbReference type="Proteomes" id="UP000799778"/>
    </source>
</evidence>
<protein>
    <recommendedName>
        <fullName evidence="8">Rhodopsin domain-containing protein</fullName>
    </recommendedName>
</protein>
<accession>A0A6A5XMS3</accession>
<dbReference type="AlphaFoldDB" id="A0A6A5XMS3"/>
<evidence type="ECO:0000256" key="5">
    <source>
        <dbReference type="ARBA" id="ARBA00038359"/>
    </source>
</evidence>
<feature type="transmembrane region" description="Helical" evidence="7">
    <location>
        <begin position="200"/>
        <end position="223"/>
    </location>
</feature>
<evidence type="ECO:0000256" key="1">
    <source>
        <dbReference type="ARBA" id="ARBA00004141"/>
    </source>
</evidence>
<dbReference type="PANTHER" id="PTHR33048:SF129">
    <property type="entry name" value="INTEGRAL MEMBRANE PROTEIN-RELATED"/>
    <property type="match status" value="1"/>
</dbReference>
<feature type="compositionally biased region" description="Basic and acidic residues" evidence="6">
    <location>
        <begin position="366"/>
        <end position="379"/>
    </location>
</feature>
<dbReference type="Pfam" id="PF20684">
    <property type="entry name" value="Fung_rhodopsin"/>
    <property type="match status" value="1"/>
</dbReference>
<comment type="subcellular location">
    <subcellularLocation>
        <location evidence="1">Membrane</location>
        <topology evidence="1">Multi-pass membrane protein</topology>
    </subcellularLocation>
</comment>
<feature type="transmembrane region" description="Helical" evidence="7">
    <location>
        <begin position="147"/>
        <end position="180"/>
    </location>
</feature>
<evidence type="ECO:0000256" key="7">
    <source>
        <dbReference type="SAM" id="Phobius"/>
    </source>
</evidence>
<evidence type="ECO:0000256" key="6">
    <source>
        <dbReference type="SAM" id="MobiDB-lite"/>
    </source>
</evidence>
<keyword evidence="2 7" id="KW-0812">Transmembrane</keyword>
<feature type="transmembrane region" description="Helical" evidence="7">
    <location>
        <begin position="235"/>
        <end position="257"/>
    </location>
</feature>
<dbReference type="GeneID" id="54289624"/>
<feature type="transmembrane region" description="Helical" evidence="7">
    <location>
        <begin position="112"/>
        <end position="135"/>
    </location>
</feature>
<evidence type="ECO:0000256" key="4">
    <source>
        <dbReference type="ARBA" id="ARBA00023136"/>
    </source>
</evidence>
<dbReference type="InterPro" id="IPR049326">
    <property type="entry name" value="Rhodopsin_dom_fungi"/>
</dbReference>
<feature type="transmembrane region" description="Helical" evidence="7">
    <location>
        <begin position="33"/>
        <end position="56"/>
    </location>
</feature>
<keyword evidence="3 7" id="KW-1133">Transmembrane helix</keyword>
<keyword evidence="4 7" id="KW-0472">Membrane</keyword>
<evidence type="ECO:0000256" key="2">
    <source>
        <dbReference type="ARBA" id="ARBA00022692"/>
    </source>
</evidence>
<dbReference type="PANTHER" id="PTHR33048">
    <property type="entry name" value="PTH11-LIKE INTEGRAL MEMBRANE PROTEIN (AFU_ORTHOLOGUE AFUA_5G11245)"/>
    <property type="match status" value="1"/>
</dbReference>
<dbReference type="GO" id="GO:0016020">
    <property type="term" value="C:membrane"/>
    <property type="evidence" value="ECO:0007669"/>
    <property type="project" value="UniProtKB-SubCell"/>
</dbReference>
<dbReference type="EMBL" id="ML978071">
    <property type="protein sequence ID" value="KAF2014050.1"/>
    <property type="molecule type" value="Genomic_DNA"/>
</dbReference>
<evidence type="ECO:0000256" key="3">
    <source>
        <dbReference type="ARBA" id="ARBA00022989"/>
    </source>
</evidence>
<proteinExistence type="inferred from homology"/>
<keyword evidence="10" id="KW-1185">Reference proteome</keyword>